<keyword evidence="2" id="KW-1185">Reference proteome</keyword>
<protein>
    <recommendedName>
        <fullName evidence="3">WD40-like Beta Propeller Repeat</fullName>
    </recommendedName>
</protein>
<dbReference type="STRING" id="53406.SAMN05421553_3802"/>
<dbReference type="PANTHER" id="PTHR47197">
    <property type="entry name" value="PROTEIN NIRF"/>
    <property type="match status" value="1"/>
</dbReference>
<accession>A0A1H5F7W2</accession>
<dbReference type="InterPro" id="IPR015943">
    <property type="entry name" value="WD40/YVTN_repeat-like_dom_sf"/>
</dbReference>
<dbReference type="InterPro" id="IPR011044">
    <property type="entry name" value="Quino_amine_DH_bsu"/>
</dbReference>
<dbReference type="InterPro" id="IPR051200">
    <property type="entry name" value="Host-pathogen_enzymatic-act"/>
</dbReference>
<reference evidence="2" key="1">
    <citation type="submission" date="2016-10" db="EMBL/GenBank/DDBJ databases">
        <authorList>
            <person name="Varghese N."/>
            <person name="Submissions S."/>
        </authorList>
    </citation>
    <scope>NUCLEOTIDE SEQUENCE [LARGE SCALE GENOMIC DNA]</scope>
    <source>
        <strain evidence="2">DSM 12111</strain>
    </source>
</reference>
<evidence type="ECO:0000313" key="1">
    <source>
        <dbReference type="EMBL" id="SED99482.1"/>
    </source>
</evidence>
<name>A0A1H5F7W2_PSEAG</name>
<gene>
    <name evidence="1" type="ORF">SAMN05421553_3802</name>
</gene>
<sequence length="320" mass="33232">MLMPILKASGGQWPAPVPQAKIFAGWSEAPFVRKYDADTWALESTGFSLTDASPLAISPSNSLVAYVEGNLKVRNLANGALVYSWPISVGAASDIAFSPDGSMVALAGNSDLYLEVIELATGASISISSRPDSPRSVKFNASGTRLAVGGVGATKIQVYRVSDWATLWTSTTFGNCWGLTFSPDDARLYAARSANPAVRALNPDTGALLGTTYAPSFSAVGTSQARVRVNPAGTQMAVAMDNYPGLALFTINSPTSFTRVGAANIDTSTAGLIEYLADGSQIAVADLDSGLALYNTTTFARNVLNPSGILTGLACSPLVS</sequence>
<dbReference type="Proteomes" id="UP000242849">
    <property type="component" value="Unassembled WGS sequence"/>
</dbReference>
<organism evidence="1 2">
    <name type="scientific">Pseudomonas anguilliseptica</name>
    <dbReference type="NCBI Taxonomy" id="53406"/>
    <lineage>
        <taxon>Bacteria</taxon>
        <taxon>Pseudomonadati</taxon>
        <taxon>Pseudomonadota</taxon>
        <taxon>Gammaproteobacteria</taxon>
        <taxon>Pseudomonadales</taxon>
        <taxon>Pseudomonadaceae</taxon>
        <taxon>Pseudomonas</taxon>
    </lineage>
</organism>
<evidence type="ECO:0000313" key="2">
    <source>
        <dbReference type="Proteomes" id="UP000242849"/>
    </source>
</evidence>
<dbReference type="SUPFAM" id="SSF50969">
    <property type="entry name" value="YVTN repeat-like/Quinoprotein amine dehydrogenase"/>
    <property type="match status" value="1"/>
</dbReference>
<evidence type="ECO:0008006" key="3">
    <source>
        <dbReference type="Google" id="ProtNLM"/>
    </source>
</evidence>
<dbReference type="PANTHER" id="PTHR47197:SF3">
    <property type="entry name" value="DIHYDRO-HEME D1 DEHYDROGENASE"/>
    <property type="match status" value="1"/>
</dbReference>
<dbReference type="RefSeq" id="WP_090385780.1">
    <property type="nucleotide sequence ID" value="NZ_FNSC01000001.1"/>
</dbReference>
<dbReference type="Gene3D" id="2.130.10.10">
    <property type="entry name" value="YVTN repeat-like/Quinoprotein amine dehydrogenase"/>
    <property type="match status" value="1"/>
</dbReference>
<dbReference type="EMBL" id="FNSC01000001">
    <property type="protein sequence ID" value="SED99482.1"/>
    <property type="molecule type" value="Genomic_DNA"/>
</dbReference>
<proteinExistence type="predicted"/>
<dbReference type="AlphaFoldDB" id="A0A1H5F7W2"/>